<evidence type="ECO:0000256" key="1">
    <source>
        <dbReference type="SAM" id="MobiDB-lite"/>
    </source>
</evidence>
<gene>
    <name evidence="2" type="ORF">CTA1_12918</name>
</gene>
<accession>A0A4U6X3U2</accession>
<dbReference type="Proteomes" id="UP000310108">
    <property type="component" value="Unassembled WGS sequence"/>
</dbReference>
<dbReference type="EMBL" id="PJEX01000447">
    <property type="protein sequence ID" value="TKW50042.1"/>
    <property type="molecule type" value="Genomic_DNA"/>
</dbReference>
<comment type="caution">
    <text evidence="2">The sequence shown here is derived from an EMBL/GenBank/DDBJ whole genome shotgun (WGS) entry which is preliminary data.</text>
</comment>
<proteinExistence type="predicted"/>
<organism evidence="2 3">
    <name type="scientific">Colletotrichum tanaceti</name>
    <dbReference type="NCBI Taxonomy" id="1306861"/>
    <lineage>
        <taxon>Eukaryota</taxon>
        <taxon>Fungi</taxon>
        <taxon>Dikarya</taxon>
        <taxon>Ascomycota</taxon>
        <taxon>Pezizomycotina</taxon>
        <taxon>Sordariomycetes</taxon>
        <taxon>Hypocreomycetidae</taxon>
        <taxon>Glomerellales</taxon>
        <taxon>Glomerellaceae</taxon>
        <taxon>Colletotrichum</taxon>
        <taxon>Colletotrichum destructivum species complex</taxon>
    </lineage>
</organism>
<name>A0A4U6X3U2_9PEZI</name>
<keyword evidence="3" id="KW-1185">Reference proteome</keyword>
<protein>
    <submittedName>
        <fullName evidence="2">Uncharacterized protein</fullName>
    </submittedName>
</protein>
<feature type="region of interest" description="Disordered" evidence="1">
    <location>
        <begin position="27"/>
        <end position="61"/>
    </location>
</feature>
<evidence type="ECO:0000313" key="2">
    <source>
        <dbReference type="EMBL" id="TKW50042.1"/>
    </source>
</evidence>
<sequence length="61" mass="6570">MKVHSANPPTPIFISLVSATGGKGMGDGGEYHRIGGGKRATAESWRRDGRDETRRGEETVE</sequence>
<feature type="compositionally biased region" description="Basic and acidic residues" evidence="1">
    <location>
        <begin position="40"/>
        <end position="61"/>
    </location>
</feature>
<reference evidence="2 3" key="1">
    <citation type="journal article" date="2019" name="PLoS ONE">
        <title>Comparative genome analysis indicates high evolutionary potential of pathogenicity genes in Colletotrichum tanaceti.</title>
        <authorList>
            <person name="Lelwala R.V."/>
            <person name="Korhonen P.K."/>
            <person name="Young N.D."/>
            <person name="Scott J.B."/>
            <person name="Ades P.A."/>
            <person name="Gasser R.B."/>
            <person name="Taylor P.W.J."/>
        </authorList>
    </citation>
    <scope>NUCLEOTIDE SEQUENCE [LARGE SCALE GENOMIC DNA]</scope>
    <source>
        <strain evidence="2">BRIP57314</strain>
    </source>
</reference>
<dbReference type="AlphaFoldDB" id="A0A4U6X3U2"/>
<evidence type="ECO:0000313" key="3">
    <source>
        <dbReference type="Proteomes" id="UP000310108"/>
    </source>
</evidence>